<protein>
    <recommendedName>
        <fullName evidence="1">KTSC domain-containing protein</fullName>
    </recommendedName>
</protein>
<evidence type="ECO:0000313" key="2">
    <source>
        <dbReference type="EMBL" id="CAA6829264.1"/>
    </source>
</evidence>
<gene>
    <name evidence="2" type="ORF">HELGO_WM24073</name>
</gene>
<accession>A0A6S6UH73</accession>
<evidence type="ECO:0000259" key="1">
    <source>
        <dbReference type="Pfam" id="PF13619"/>
    </source>
</evidence>
<dbReference type="AlphaFoldDB" id="A0A6S6UH73"/>
<reference evidence="2" key="1">
    <citation type="submission" date="2020-01" db="EMBL/GenBank/DDBJ databases">
        <authorList>
            <person name="Meier V. D."/>
            <person name="Meier V D."/>
        </authorList>
    </citation>
    <scope>NUCLEOTIDE SEQUENCE</scope>
    <source>
        <strain evidence="2">HLG_WM_MAG_10</strain>
    </source>
</reference>
<sequence>MKRLPVRSSNLSSIGYDEGVLEIEFKTRKIYQYHNVPNIVYEQLMSAQSHGKYFASNIKKSYSYSKLR</sequence>
<feature type="domain" description="KTSC" evidence="1">
    <location>
        <begin position="8"/>
        <end position="62"/>
    </location>
</feature>
<name>A0A6S6UH73_9BACT</name>
<dbReference type="Pfam" id="PF13619">
    <property type="entry name" value="KTSC"/>
    <property type="match status" value="1"/>
</dbReference>
<proteinExistence type="predicted"/>
<dbReference type="EMBL" id="CACVAQ010000476">
    <property type="protein sequence ID" value="CAA6829264.1"/>
    <property type="molecule type" value="Genomic_DNA"/>
</dbReference>
<organism evidence="2">
    <name type="scientific">uncultured Aureispira sp</name>
    <dbReference type="NCBI Taxonomy" id="1331704"/>
    <lineage>
        <taxon>Bacteria</taxon>
        <taxon>Pseudomonadati</taxon>
        <taxon>Bacteroidota</taxon>
        <taxon>Saprospiria</taxon>
        <taxon>Saprospirales</taxon>
        <taxon>Saprospiraceae</taxon>
        <taxon>Aureispira</taxon>
        <taxon>environmental samples</taxon>
    </lineage>
</organism>
<dbReference type="InterPro" id="IPR025309">
    <property type="entry name" value="KTSC_dom"/>
</dbReference>